<feature type="region of interest" description="Disordered" evidence="1">
    <location>
        <begin position="35"/>
        <end position="83"/>
    </location>
</feature>
<sequence length="1287" mass="145329">MEKGNDASSGLGTTNLLQSIKANVLASKESKERIMPRRYTTYQEPLKEKSSSKATVNDGPSLSTNTRVDNSSTDESCVNTKSNDGTGKLDDAVNYADSTEVAEGAAVAIPIAAAEEVKSHFANTLYGYCIGKRLAFPLAENYTPNIDLKKEEIKFAPIWVKLHHVPIVAYLEVGISLIATQIGKPIMMDSYTSNMCLSSWGRSTYARVLVEVSAESDLMESIVVAIPMSNGKGHTFALVDIKYEWKPPRCSTCKIFDHENDKCPKNPKVVVLAAAKDDGFVEVKRKKNKDVKTTNGVVFTSNNVALNNSFSSLGDNDNETDWEGESNKGNVLNESHSEDIEEIIMEELNAMNTCGKTSIGQALSLIWFLMINIASWNVRGMNFSPKQSEIRHVISENSLSICAILESHVVESNLVKICSRVFRHWDWTSNGGSCLKDSSAGSSNIDISMHEFKECVEEIEVLDVQRSGLQFTWNQKPKGKEGLLKKIDRIMANLDFIDSFVGVHAVFKPYRILDHAPSVLNISTRVHPKPRPFKFFNLLTRSERFKEVVVNGWSIQARSAVAFNEELLMEECFLKQKAKIEWLKEGDTNSAYFYKAVKSQISRSRIDVITSDDGTIYENDQVADLFVSYYEQFLGIAGNSNGVNIDGLFMNVLADHHGLDQIRSVTTCEVKDAMFSMGNDKAPGPDGYTVSFFKESWDIIGDDVTKVVGEFFTNGTMLKELNHTNIALVPKVSTPSRVNDYRPISCCNVLYKCVSKIIANHIKGCLELIVSVNQSAFVPGRSIADNILLIQELMHNYHLDRGPARVRDTSMFTYHRYCSDLELVNLCFADDLFLFIYGDVDSATIIKDVLDEFKDASGLAPRLPKSKAYFCNVLNHNNISILGVLPFEEGRLLVKYLGVPFVASRLIFRDYKELVERVQSPVQYWKNKSLSVASRVQLVQSVIGSMHVYWASVFILPSRVLYDLEQIMRGFLWCQGNMRRGKAKVAWEVVFLPKDEGGLGIRRLDLFNKALMVTHIWKLLSSRNALADDISSRDMYRAGLDHSAKVRDVVLNGSWNWPSYLLGKYTFLGTMAVLNIVEGAHDLFEWRDGHGRVKNFSVSQVWSTIRYRSDKVNWYSVVWFLNCIPRHAFNLWLIIKQRLKTQDKVCSWDVSDALANVCSLCEMQPDSHEHLFFDCPYYQQVWSHLKCFAGLNTTRPTFSHILDTLVPFTGRKSSRSVIAKLVVAVVAYYVWQERNHRLFKSCKRNANQLIKCVKVSIRLKLLSCRFKKSKEGSRFAHLWDLTNSCFC</sequence>
<dbReference type="PANTHER" id="PTHR33116:SF76">
    <property type="entry name" value="DUF4283 DOMAIN-CONTAINING PROTEIN"/>
    <property type="match status" value="1"/>
</dbReference>
<dbReference type="InterPro" id="IPR036691">
    <property type="entry name" value="Endo/exonu/phosph_ase_sf"/>
</dbReference>
<organism evidence="3">
    <name type="scientific">Tanacetum cinerariifolium</name>
    <name type="common">Dalmatian daisy</name>
    <name type="synonym">Chrysanthemum cinerariifolium</name>
    <dbReference type="NCBI Taxonomy" id="118510"/>
    <lineage>
        <taxon>Eukaryota</taxon>
        <taxon>Viridiplantae</taxon>
        <taxon>Streptophyta</taxon>
        <taxon>Embryophyta</taxon>
        <taxon>Tracheophyta</taxon>
        <taxon>Spermatophyta</taxon>
        <taxon>Magnoliopsida</taxon>
        <taxon>eudicotyledons</taxon>
        <taxon>Gunneridae</taxon>
        <taxon>Pentapetalae</taxon>
        <taxon>asterids</taxon>
        <taxon>campanulids</taxon>
        <taxon>Asterales</taxon>
        <taxon>Asteraceae</taxon>
        <taxon>Asteroideae</taxon>
        <taxon>Anthemideae</taxon>
        <taxon>Anthemidinae</taxon>
        <taxon>Tanacetum</taxon>
    </lineage>
</organism>
<dbReference type="InterPro" id="IPR026960">
    <property type="entry name" value="RVT-Znf"/>
</dbReference>
<feature type="domain" description="Reverse transcriptase zinc-binding" evidence="2">
    <location>
        <begin position="1096"/>
        <end position="1182"/>
    </location>
</feature>
<dbReference type="PANTHER" id="PTHR33116">
    <property type="entry name" value="REVERSE TRANSCRIPTASE ZINC-BINDING DOMAIN-CONTAINING PROTEIN-RELATED-RELATED"/>
    <property type="match status" value="1"/>
</dbReference>
<dbReference type="SUPFAM" id="SSF56219">
    <property type="entry name" value="DNase I-like"/>
    <property type="match status" value="1"/>
</dbReference>
<gene>
    <name evidence="3" type="ORF">Tci_002782</name>
</gene>
<evidence type="ECO:0000313" key="3">
    <source>
        <dbReference type="EMBL" id="GEU30804.1"/>
    </source>
</evidence>
<evidence type="ECO:0000256" key="1">
    <source>
        <dbReference type="SAM" id="MobiDB-lite"/>
    </source>
</evidence>
<reference evidence="3" key="1">
    <citation type="journal article" date="2019" name="Sci. Rep.">
        <title>Draft genome of Tanacetum cinerariifolium, the natural source of mosquito coil.</title>
        <authorList>
            <person name="Yamashiro T."/>
            <person name="Shiraishi A."/>
            <person name="Satake H."/>
            <person name="Nakayama K."/>
        </authorList>
    </citation>
    <scope>NUCLEOTIDE SEQUENCE</scope>
</reference>
<dbReference type="Pfam" id="PF13966">
    <property type="entry name" value="zf-RVT"/>
    <property type="match status" value="1"/>
</dbReference>
<dbReference type="CDD" id="cd01650">
    <property type="entry name" value="RT_nLTR_like"/>
    <property type="match status" value="1"/>
</dbReference>
<name>A0A6L2J534_TANCI</name>
<protein>
    <recommendedName>
        <fullName evidence="2">Reverse transcriptase zinc-binding domain-containing protein</fullName>
    </recommendedName>
</protein>
<comment type="caution">
    <text evidence="3">The sequence shown here is derived from an EMBL/GenBank/DDBJ whole genome shotgun (WGS) entry which is preliminary data.</text>
</comment>
<accession>A0A6L2J534</accession>
<feature type="compositionally biased region" description="Polar residues" evidence="1">
    <location>
        <begin position="52"/>
        <end position="83"/>
    </location>
</feature>
<evidence type="ECO:0000259" key="2">
    <source>
        <dbReference type="Pfam" id="PF13966"/>
    </source>
</evidence>
<proteinExistence type="predicted"/>
<dbReference type="EMBL" id="BKCJ010000190">
    <property type="protein sequence ID" value="GEU30804.1"/>
    <property type="molecule type" value="Genomic_DNA"/>
</dbReference>